<evidence type="ECO:0000313" key="3">
    <source>
        <dbReference type="Proteomes" id="UP001620514"/>
    </source>
</evidence>
<gene>
    <name evidence="2" type="ORF">ABH943_002546</name>
</gene>
<accession>A0ABW8MFT3</accession>
<name>A0ABW8MFT3_9BURK</name>
<feature type="compositionally biased region" description="Polar residues" evidence="1">
    <location>
        <begin position="1"/>
        <end position="24"/>
    </location>
</feature>
<organism evidence="2 3">
    <name type="scientific">Caballeronia udeis</name>
    <dbReference type="NCBI Taxonomy" id="1232866"/>
    <lineage>
        <taxon>Bacteria</taxon>
        <taxon>Pseudomonadati</taxon>
        <taxon>Pseudomonadota</taxon>
        <taxon>Betaproteobacteria</taxon>
        <taxon>Burkholderiales</taxon>
        <taxon>Burkholderiaceae</taxon>
        <taxon>Caballeronia</taxon>
    </lineage>
</organism>
<evidence type="ECO:0000256" key="1">
    <source>
        <dbReference type="SAM" id="MobiDB-lite"/>
    </source>
</evidence>
<feature type="region of interest" description="Disordered" evidence="1">
    <location>
        <begin position="1"/>
        <end position="27"/>
    </location>
</feature>
<proteinExistence type="predicted"/>
<evidence type="ECO:0000313" key="2">
    <source>
        <dbReference type="EMBL" id="MFK4442530.1"/>
    </source>
</evidence>
<dbReference type="Proteomes" id="UP001620514">
    <property type="component" value="Unassembled WGS sequence"/>
</dbReference>
<comment type="caution">
    <text evidence="2">The sequence shown here is derived from an EMBL/GenBank/DDBJ whole genome shotgun (WGS) entry which is preliminary data.</text>
</comment>
<reference evidence="2 3" key="2">
    <citation type="submission" date="2024-11" db="EMBL/GenBank/DDBJ databases">
        <title>Using genomics to understand microbial adaptation to soil warming.</title>
        <authorList>
            <person name="Deangelis K.M. PhD."/>
        </authorList>
    </citation>
    <scope>NUCLEOTIDE SEQUENCE [LARGE SCALE GENOMIC DNA]</scope>
    <source>
        <strain evidence="2 3">GAS97</strain>
    </source>
</reference>
<keyword evidence="3" id="KW-1185">Reference proteome</keyword>
<reference evidence="2 3" key="1">
    <citation type="submission" date="2024-10" db="EMBL/GenBank/DDBJ databases">
        <authorList>
            <person name="Deangelis K."/>
            <person name="Huntemann M."/>
            <person name="Clum A."/>
            <person name="Wang J."/>
            <person name="Palaniappan K."/>
            <person name="Ritter S."/>
            <person name="Chen I.-M."/>
            <person name="Stamatis D."/>
            <person name="Reddy T."/>
            <person name="O'Malley R."/>
            <person name="Daum C."/>
            <person name="Ng V."/>
            <person name="Ivanova N."/>
            <person name="Kyrpides N."/>
            <person name="Woyke T."/>
        </authorList>
    </citation>
    <scope>NUCLEOTIDE SEQUENCE [LARGE SCALE GENOMIC DNA]</scope>
    <source>
        <strain evidence="2 3">GAS97</strain>
    </source>
</reference>
<sequence>MIGVFNNQATDLRSMTETDINADSNPDDETFAHSDFRIGTEFYTEAGLWRCTDIGTRTIVAVKIKDGYPSPEHHPPFSDAVEMVFDEYDFDGLYRRPMKD</sequence>
<protein>
    <submittedName>
        <fullName evidence="2">Uncharacterized protein</fullName>
    </submittedName>
</protein>
<dbReference type="RefSeq" id="WP_404606811.1">
    <property type="nucleotide sequence ID" value="NZ_JBIYDN010000006.1"/>
</dbReference>
<dbReference type="EMBL" id="JBIYDN010000006">
    <property type="protein sequence ID" value="MFK4442530.1"/>
    <property type="molecule type" value="Genomic_DNA"/>
</dbReference>